<name>A0A7C0ZEG4_UNCW3</name>
<dbReference type="EMBL" id="DQWE01000217">
    <property type="protein sequence ID" value="HDI83041.1"/>
    <property type="molecule type" value="Genomic_DNA"/>
</dbReference>
<dbReference type="Gene3D" id="2.120.10.30">
    <property type="entry name" value="TolB, C-terminal domain"/>
    <property type="match status" value="2"/>
</dbReference>
<keyword evidence="6" id="KW-0720">Serine protease</keyword>
<dbReference type="GO" id="GO:0008236">
    <property type="term" value="F:serine-type peptidase activity"/>
    <property type="evidence" value="ECO:0007669"/>
    <property type="project" value="UniProtKB-KW"/>
</dbReference>
<dbReference type="AlphaFoldDB" id="A0A7C0ZEG4"/>
<dbReference type="PANTHER" id="PTHR43253:SF1">
    <property type="entry name" value="TRICORN PROTEASE HOMOLOG 2-RELATED"/>
    <property type="match status" value="1"/>
</dbReference>
<dbReference type="InterPro" id="IPR029045">
    <property type="entry name" value="ClpP/crotonase-like_dom_sf"/>
</dbReference>
<dbReference type="Pfam" id="PF13180">
    <property type="entry name" value="PDZ_2"/>
    <property type="match status" value="1"/>
</dbReference>
<evidence type="ECO:0000256" key="6">
    <source>
        <dbReference type="ARBA" id="ARBA00022825"/>
    </source>
</evidence>
<keyword evidence="4" id="KW-0645">Protease</keyword>
<dbReference type="SUPFAM" id="SSF82171">
    <property type="entry name" value="DPP6 N-terminal domain-like"/>
    <property type="match status" value="1"/>
</dbReference>
<dbReference type="Pfam" id="PF26549">
    <property type="entry name" value="Tricorn_N"/>
    <property type="match status" value="1"/>
</dbReference>
<evidence type="ECO:0000256" key="4">
    <source>
        <dbReference type="ARBA" id="ARBA00022670"/>
    </source>
</evidence>
<dbReference type="SUPFAM" id="SSF69304">
    <property type="entry name" value="Tricorn protease N-terminal domain"/>
    <property type="match status" value="1"/>
</dbReference>
<keyword evidence="5" id="KW-0378">Hydrolase</keyword>
<dbReference type="SUPFAM" id="SSF50156">
    <property type="entry name" value="PDZ domain-like"/>
    <property type="match status" value="1"/>
</dbReference>
<keyword evidence="3" id="KW-0963">Cytoplasm</keyword>
<dbReference type="SUPFAM" id="SSF52096">
    <property type="entry name" value="ClpP/crotonase"/>
    <property type="match status" value="1"/>
</dbReference>
<dbReference type="Gene3D" id="2.30.42.10">
    <property type="match status" value="1"/>
</dbReference>
<dbReference type="InterPro" id="IPR028204">
    <property type="entry name" value="Tricorn_C1"/>
</dbReference>
<organism evidence="8">
    <name type="scientific">candidate division WOR-3 bacterium</name>
    <dbReference type="NCBI Taxonomy" id="2052148"/>
    <lineage>
        <taxon>Bacteria</taxon>
        <taxon>Bacteria division WOR-3</taxon>
    </lineage>
</organism>
<evidence type="ECO:0000256" key="2">
    <source>
        <dbReference type="ARBA" id="ARBA00008524"/>
    </source>
</evidence>
<dbReference type="InterPro" id="IPR011042">
    <property type="entry name" value="6-blade_b-propeller_TolB-like"/>
</dbReference>
<dbReference type="Proteomes" id="UP000885847">
    <property type="component" value="Unassembled WGS sequence"/>
</dbReference>
<reference evidence="8" key="1">
    <citation type="journal article" date="2020" name="mSystems">
        <title>Genome- and Community-Level Interaction Insights into Carbon Utilization and Element Cycling Functions of Hydrothermarchaeota in Hydrothermal Sediment.</title>
        <authorList>
            <person name="Zhou Z."/>
            <person name="Liu Y."/>
            <person name="Xu W."/>
            <person name="Pan J."/>
            <person name="Luo Z.H."/>
            <person name="Li M."/>
        </authorList>
    </citation>
    <scope>NUCLEOTIDE SEQUENCE [LARGE SCALE GENOMIC DNA]</scope>
    <source>
        <strain evidence="8">HyVt-102</strain>
    </source>
</reference>
<proteinExistence type="inferred from homology"/>
<dbReference type="Pfam" id="PF07676">
    <property type="entry name" value="PD40"/>
    <property type="match status" value="3"/>
</dbReference>
<protein>
    <submittedName>
        <fullName evidence="8">PDZ domain-containing protein</fullName>
    </submittedName>
</protein>
<accession>A0A7C0ZEG4</accession>
<gene>
    <name evidence="8" type="ORF">ENF18_04535</name>
</gene>
<evidence type="ECO:0000256" key="5">
    <source>
        <dbReference type="ARBA" id="ARBA00022801"/>
    </source>
</evidence>
<dbReference type="InterPro" id="IPR036034">
    <property type="entry name" value="PDZ_sf"/>
</dbReference>
<comment type="subcellular location">
    <subcellularLocation>
        <location evidence="1">Cytoplasm</location>
    </subcellularLocation>
</comment>
<feature type="non-terminal residue" evidence="8">
    <location>
        <position position="815"/>
    </location>
</feature>
<dbReference type="InterPro" id="IPR011659">
    <property type="entry name" value="WD40"/>
</dbReference>
<dbReference type="Pfam" id="PF14684">
    <property type="entry name" value="Tricorn_C1"/>
    <property type="match status" value="1"/>
</dbReference>
<feature type="domain" description="PDZ" evidence="7">
    <location>
        <begin position="709"/>
        <end position="773"/>
    </location>
</feature>
<evidence type="ECO:0000256" key="3">
    <source>
        <dbReference type="ARBA" id="ARBA00022490"/>
    </source>
</evidence>
<dbReference type="GO" id="GO:0006508">
    <property type="term" value="P:proteolysis"/>
    <property type="evidence" value="ECO:0007669"/>
    <property type="project" value="UniProtKB-KW"/>
</dbReference>
<sequence length="815" mass="94624">MMAFLFILLSSPGIFPRFPSVSPDGKWIVVSVNGDLWKIPVDGGTGWCLTRSNGYDAEAIWSPDGRWIAFQSDRYGNGDIFLMDAEGKNPPTRLTYHSAWDTPLFFSEDGEWVYFYSRRLRYRGEVYRVNVHGGTPVLAIDFDIPYAYHIPDTNIILLMRGGEPWWRRHYRGGCSYDIFKMTLPDGRAERLTRFEGRDGWPVYSPVTERIYFVSNRDTDRINNLYSMDLNGKHIKKLTSFKEDIRFPSISRNGRVIAFLVMNNLYTYDVESGKVKKIEFSIPMDYREQPDTYVRWTKNATDFALSPDEKELAFVLHGDIYVMRLKDGKPDRIVQVTSTPEPEKDVSWHPEKEMLVFSSLRDGDWDIFTAEPTKKKNFYNDVMFKIKKVFDTPETERKPKFSPDGKKIAFLKSTGFLYVVDADGKNQRQLSRENDCIWLDWSPDSRWIAYSRTALGWREDVFVVRANGSKGPINISNHPNDDYKPMWSSDGRRISFASRDPEGNLWIKFVFLRKEDEDKGMEFWEEHQDSIKPLKKIEIDFKDIDERIHTVAKFEGEYNYFTASKDGRLYAIQAFDLSGNDVWSVEWTGKNLKRLSEGSVDPEKILISNDNKKVYYLDGDGRLYVTDVDKETSKPLSFRVGFILDKRSERKAAFLQAWWVLQDGFYDPHFHGIDWRGAYEKYLPYLDIVRNTEDFHTIVRMMIGELNASHLGIWKDGGGGEITGCLGIVPDYSYPGEGLRVKRIIKDSPSDMEKGIKPGDVILAVNGERVTGETNFYSLLRMKRGKKIRITVKRGRKKEDIDIEPVSPWKIRNLIY</sequence>
<comment type="similarity">
    <text evidence="2">Belongs to the peptidase S41B family.</text>
</comment>
<evidence type="ECO:0000256" key="1">
    <source>
        <dbReference type="ARBA" id="ARBA00004496"/>
    </source>
</evidence>
<evidence type="ECO:0000313" key="8">
    <source>
        <dbReference type="EMBL" id="HDI83041.1"/>
    </source>
</evidence>
<dbReference type="PROSITE" id="PS50106">
    <property type="entry name" value="PDZ"/>
    <property type="match status" value="1"/>
</dbReference>
<dbReference type="InterPro" id="IPR012393">
    <property type="entry name" value="Tricorn_protease"/>
</dbReference>
<dbReference type="Gene3D" id="3.30.750.44">
    <property type="match status" value="1"/>
</dbReference>
<dbReference type="SMART" id="SM00228">
    <property type="entry name" value="PDZ"/>
    <property type="match status" value="1"/>
</dbReference>
<dbReference type="GO" id="GO:0005737">
    <property type="term" value="C:cytoplasm"/>
    <property type="evidence" value="ECO:0007669"/>
    <property type="project" value="UniProtKB-SubCell"/>
</dbReference>
<dbReference type="InterPro" id="IPR001478">
    <property type="entry name" value="PDZ"/>
</dbReference>
<dbReference type="Gene3D" id="2.120.10.60">
    <property type="entry name" value="Tricorn protease N-terminal domain"/>
    <property type="match status" value="1"/>
</dbReference>
<dbReference type="PANTHER" id="PTHR43253">
    <property type="entry name" value="TRICORN PROTEASE HOMOLOG 2-RELATED"/>
    <property type="match status" value="1"/>
</dbReference>
<comment type="caution">
    <text evidence="8">The sequence shown here is derived from an EMBL/GenBank/DDBJ whole genome shotgun (WGS) entry which is preliminary data.</text>
</comment>
<evidence type="ECO:0000259" key="7">
    <source>
        <dbReference type="PROSITE" id="PS50106"/>
    </source>
</evidence>